<sequence>MSVISIEEIRGHFPALERTQSGCAVGYFDGPGGTQVPNRVVKAVADYLLWHNANTEWKYPASEETDQLLKEARKAFADLLGCSMEEIVFGQNMTTLTFHLSRTLGKRWGPGDEVIVTQLDHQANQAPWRSLESECGIKVHTVPMLAESGKLDWDSLTKLFSQRTRLLAIGGASNALGTVNDLNAAAQLCRNYGAKFFVDAVHMASHMSIDVAEIGCDFLACSAYKFYGPHVGILFIRKDLEEFLLPPRLPCAKDYLPESFETGTLNHE</sequence>
<accession>A0A382GT77</accession>
<reference evidence="2" key="1">
    <citation type="submission" date="2018-05" db="EMBL/GenBank/DDBJ databases">
        <authorList>
            <person name="Lanie J.A."/>
            <person name="Ng W.-L."/>
            <person name="Kazmierczak K.M."/>
            <person name="Andrzejewski T.M."/>
            <person name="Davidsen T.M."/>
            <person name="Wayne K.J."/>
            <person name="Tettelin H."/>
            <person name="Glass J.I."/>
            <person name="Rusch D."/>
            <person name="Podicherti R."/>
            <person name="Tsui H.-C.T."/>
            <person name="Winkler M.E."/>
        </authorList>
    </citation>
    <scope>NUCLEOTIDE SEQUENCE</scope>
</reference>
<organism evidence="2">
    <name type="scientific">marine metagenome</name>
    <dbReference type="NCBI Taxonomy" id="408172"/>
    <lineage>
        <taxon>unclassified sequences</taxon>
        <taxon>metagenomes</taxon>
        <taxon>ecological metagenomes</taxon>
    </lineage>
</organism>
<dbReference type="Gene3D" id="3.40.640.10">
    <property type="entry name" value="Type I PLP-dependent aspartate aminotransferase-like (Major domain)"/>
    <property type="match status" value="1"/>
</dbReference>
<proteinExistence type="predicted"/>
<dbReference type="InterPro" id="IPR015421">
    <property type="entry name" value="PyrdxlP-dep_Trfase_major"/>
</dbReference>
<feature type="non-terminal residue" evidence="2">
    <location>
        <position position="268"/>
    </location>
</feature>
<dbReference type="PANTHER" id="PTHR43586:SF21">
    <property type="entry name" value="PYRIDOXAL PHOSPHATE (PLP)-DEPENDENT ASPARTATE AMINOTRANSFERASE SUPERFAMILY"/>
    <property type="match status" value="1"/>
</dbReference>
<gene>
    <name evidence="2" type="ORF">METZ01_LOCUS231160</name>
</gene>
<evidence type="ECO:0000313" key="2">
    <source>
        <dbReference type="EMBL" id="SVB78306.1"/>
    </source>
</evidence>
<dbReference type="Pfam" id="PF00266">
    <property type="entry name" value="Aminotran_5"/>
    <property type="match status" value="1"/>
</dbReference>
<dbReference type="AlphaFoldDB" id="A0A382GT77"/>
<dbReference type="SUPFAM" id="SSF53383">
    <property type="entry name" value="PLP-dependent transferases"/>
    <property type="match status" value="1"/>
</dbReference>
<dbReference type="PANTHER" id="PTHR43586">
    <property type="entry name" value="CYSTEINE DESULFURASE"/>
    <property type="match status" value="1"/>
</dbReference>
<evidence type="ECO:0000259" key="1">
    <source>
        <dbReference type="Pfam" id="PF00266"/>
    </source>
</evidence>
<dbReference type="EMBL" id="UINC01057307">
    <property type="protein sequence ID" value="SVB78306.1"/>
    <property type="molecule type" value="Genomic_DNA"/>
</dbReference>
<name>A0A382GT77_9ZZZZ</name>
<protein>
    <recommendedName>
        <fullName evidence="1">Aminotransferase class V domain-containing protein</fullName>
    </recommendedName>
</protein>
<dbReference type="InterPro" id="IPR015424">
    <property type="entry name" value="PyrdxlP-dep_Trfase"/>
</dbReference>
<dbReference type="InterPro" id="IPR000192">
    <property type="entry name" value="Aminotrans_V_dom"/>
</dbReference>
<feature type="domain" description="Aminotransferase class V" evidence="1">
    <location>
        <begin position="27"/>
        <end position="247"/>
    </location>
</feature>